<organism evidence="12 13">
    <name type="scientific">Postia placenta MAD-698-R-SB12</name>
    <dbReference type="NCBI Taxonomy" id="670580"/>
    <lineage>
        <taxon>Eukaryota</taxon>
        <taxon>Fungi</taxon>
        <taxon>Dikarya</taxon>
        <taxon>Basidiomycota</taxon>
        <taxon>Agaricomycotina</taxon>
        <taxon>Agaricomycetes</taxon>
        <taxon>Polyporales</taxon>
        <taxon>Adustoporiaceae</taxon>
        <taxon>Rhodonia</taxon>
    </lineage>
</organism>
<keyword evidence="13" id="KW-1185">Reference proteome</keyword>
<dbReference type="InterPro" id="IPR007867">
    <property type="entry name" value="GMC_OxRtase_C"/>
</dbReference>
<reference evidence="12 13" key="1">
    <citation type="submission" date="2017-04" db="EMBL/GenBank/DDBJ databases">
        <title>Genome Sequence of the Model Brown-Rot Fungus Postia placenta SB12.</title>
        <authorList>
            <consortium name="DOE Joint Genome Institute"/>
            <person name="Gaskell J."/>
            <person name="Kersten P."/>
            <person name="Larrondo L.F."/>
            <person name="Canessa P."/>
            <person name="Martinez D."/>
            <person name="Hibbett D."/>
            <person name="Schmoll M."/>
            <person name="Kubicek C.P."/>
            <person name="Martinez A.T."/>
            <person name="Yadav J."/>
            <person name="Master E."/>
            <person name="Magnuson J.K."/>
            <person name="James T."/>
            <person name="Yaver D."/>
            <person name="Berka R."/>
            <person name="Labutti K."/>
            <person name="Lipzen A."/>
            <person name="Aerts A."/>
            <person name="Barry K."/>
            <person name="Henrissat B."/>
            <person name="Blanchette R."/>
            <person name="Grigoriev I."/>
            <person name="Cullen D."/>
        </authorList>
    </citation>
    <scope>NUCLEOTIDE SEQUENCE [LARGE SCALE GENOMIC DNA]</scope>
    <source>
        <strain evidence="12 13">MAD-698-R-SB12</strain>
    </source>
</reference>
<dbReference type="STRING" id="670580.A0A1X6MMX3"/>
<dbReference type="PROSITE" id="PS00624">
    <property type="entry name" value="GMC_OXRED_2"/>
    <property type="match status" value="1"/>
</dbReference>
<dbReference type="GeneID" id="36326328"/>
<dbReference type="SUPFAM" id="SSF54373">
    <property type="entry name" value="FAD-linked reductases, C-terminal domain"/>
    <property type="match status" value="1"/>
</dbReference>
<dbReference type="Proteomes" id="UP000194127">
    <property type="component" value="Unassembled WGS sequence"/>
</dbReference>
<feature type="domain" description="Glucose-methanol-choline oxidoreductase N-terminal" evidence="11">
    <location>
        <begin position="285"/>
        <end position="299"/>
    </location>
</feature>
<protein>
    <recommendedName>
        <fullName evidence="10 11">Glucose-methanol-choline oxidoreductase N-terminal domain-containing protein</fullName>
    </recommendedName>
</protein>
<proteinExistence type="inferred from homology"/>
<evidence type="ECO:0000259" key="10">
    <source>
        <dbReference type="PROSITE" id="PS00623"/>
    </source>
</evidence>
<keyword evidence="5 8" id="KW-0274">FAD</keyword>
<dbReference type="GO" id="GO:0050660">
    <property type="term" value="F:flavin adenine dinucleotide binding"/>
    <property type="evidence" value="ECO:0007669"/>
    <property type="project" value="InterPro"/>
</dbReference>
<feature type="domain" description="Glucose-methanol-choline oxidoreductase N-terminal" evidence="10">
    <location>
        <begin position="92"/>
        <end position="115"/>
    </location>
</feature>
<evidence type="ECO:0000256" key="1">
    <source>
        <dbReference type="ARBA" id="ARBA00001974"/>
    </source>
</evidence>
<accession>A0A1X6MMX3</accession>
<dbReference type="SUPFAM" id="SSF51905">
    <property type="entry name" value="FAD/NAD(P)-binding domain"/>
    <property type="match status" value="1"/>
</dbReference>
<evidence type="ECO:0000256" key="5">
    <source>
        <dbReference type="ARBA" id="ARBA00022827"/>
    </source>
</evidence>
<keyword evidence="6" id="KW-0560">Oxidoreductase</keyword>
<evidence type="ECO:0000256" key="3">
    <source>
        <dbReference type="ARBA" id="ARBA00022630"/>
    </source>
</evidence>
<evidence type="ECO:0000313" key="13">
    <source>
        <dbReference type="Proteomes" id="UP000194127"/>
    </source>
</evidence>
<dbReference type="PANTHER" id="PTHR11552">
    <property type="entry name" value="GLUCOSE-METHANOL-CHOLINE GMC OXIDOREDUCTASE"/>
    <property type="match status" value="1"/>
</dbReference>
<evidence type="ECO:0000256" key="2">
    <source>
        <dbReference type="ARBA" id="ARBA00010790"/>
    </source>
</evidence>
<evidence type="ECO:0000256" key="4">
    <source>
        <dbReference type="ARBA" id="ARBA00022729"/>
    </source>
</evidence>
<evidence type="ECO:0000256" key="8">
    <source>
        <dbReference type="PIRSR" id="PIRSR000137-2"/>
    </source>
</evidence>
<evidence type="ECO:0000256" key="6">
    <source>
        <dbReference type="ARBA" id="ARBA00023002"/>
    </source>
</evidence>
<evidence type="ECO:0000259" key="11">
    <source>
        <dbReference type="PROSITE" id="PS00624"/>
    </source>
</evidence>
<sequence>MVAQLSEIANKSFDYVILGGGTAGLTVAGRLVQNTDKSVLVLEAGEANLDDPKILLGGATWGANFGNPKYDWAFKTTPQKYSNDRELIWNRGKGLGGSSAINFCAWIKPPAADIDAWEELGNPGWNWKAYQKYTMRTEEFTAATEEQLKEYAFTHNIEYRGTSGPLKTTVPLTSLPANKIFLEALQKQGLRLLHDPYGGDVTGCYEASANLDRKTQWMRSYAATAYYLPLKNKPNYTVLTEATVARVLFSEGKPGEDLVATGVEFIHGGKLHKVHAKQEVVITAGALKSPQILELSGIGRRDVLDKIGVPIKVELPGVGENVQDHTFIGLSYELDSKIAHKTADVLRDPEVAKEHARLHVAGDESLYRLGITAFSYFPLQLGSPNATDAIVNEVTKYINDKKKSEKLPPGLAEQYDIQLRILKDKTLPEMELIAVPTYMTFKSAPESGKAYLSVLAVLQHPFSRGVVHAKSKDPLEHPEIDPHLFECSQDLDIFAENFKFARLVANTEPFKSGFVREMDPGPEVQTDEQIKEYLKNFSSTCYHACGSASMLPREKNGVVDSELRVYGTKNLRVADLSIAPLEVAAHTQATVYGIAEQMADILLDSA</sequence>
<gene>
    <name evidence="12" type="ORF">POSPLADRAFT_1061434</name>
</gene>
<dbReference type="InterPro" id="IPR036188">
    <property type="entry name" value="FAD/NAD-bd_sf"/>
</dbReference>
<dbReference type="PROSITE" id="PS00623">
    <property type="entry name" value="GMC_OXRED_1"/>
    <property type="match status" value="1"/>
</dbReference>
<name>A0A1X6MMX3_9APHY</name>
<feature type="active site" description="Proton acceptor" evidence="7">
    <location>
        <position position="586"/>
    </location>
</feature>
<comment type="similarity">
    <text evidence="2 9">Belongs to the GMC oxidoreductase family.</text>
</comment>
<evidence type="ECO:0000256" key="9">
    <source>
        <dbReference type="RuleBase" id="RU003968"/>
    </source>
</evidence>
<dbReference type="PIRSF" id="PIRSF000137">
    <property type="entry name" value="Alcohol_oxidase"/>
    <property type="match status" value="1"/>
</dbReference>
<dbReference type="Gene3D" id="3.30.560.10">
    <property type="entry name" value="Glucose Oxidase, domain 3"/>
    <property type="match status" value="1"/>
</dbReference>
<evidence type="ECO:0000256" key="7">
    <source>
        <dbReference type="PIRSR" id="PIRSR000137-1"/>
    </source>
</evidence>
<feature type="binding site" evidence="8">
    <location>
        <position position="244"/>
    </location>
    <ligand>
        <name>FAD</name>
        <dbReference type="ChEBI" id="CHEBI:57692"/>
    </ligand>
</feature>
<dbReference type="Pfam" id="PF05199">
    <property type="entry name" value="GMC_oxred_C"/>
    <property type="match status" value="1"/>
</dbReference>
<feature type="active site" description="Proton donor" evidence="7">
    <location>
        <position position="543"/>
    </location>
</feature>
<dbReference type="RefSeq" id="XP_024334548.1">
    <property type="nucleotide sequence ID" value="XM_024481378.1"/>
</dbReference>
<dbReference type="Gene3D" id="3.50.50.60">
    <property type="entry name" value="FAD/NAD(P)-binding domain"/>
    <property type="match status" value="1"/>
</dbReference>
<dbReference type="InterPro" id="IPR012132">
    <property type="entry name" value="GMC_OxRdtase"/>
</dbReference>
<dbReference type="EMBL" id="KZ110607">
    <property type="protein sequence ID" value="OSX57754.1"/>
    <property type="molecule type" value="Genomic_DNA"/>
</dbReference>
<comment type="cofactor">
    <cofactor evidence="1 8">
        <name>FAD</name>
        <dbReference type="ChEBI" id="CHEBI:57692"/>
    </cofactor>
</comment>
<dbReference type="PANTHER" id="PTHR11552:SF201">
    <property type="entry name" value="GLUCOSE-METHANOL-CHOLINE OXIDOREDUCTASE N-TERMINAL DOMAIN-CONTAINING PROTEIN"/>
    <property type="match status" value="1"/>
</dbReference>
<dbReference type="Pfam" id="PF00732">
    <property type="entry name" value="GMC_oxred_N"/>
    <property type="match status" value="1"/>
</dbReference>
<evidence type="ECO:0000313" key="12">
    <source>
        <dbReference type="EMBL" id="OSX57754.1"/>
    </source>
</evidence>
<keyword evidence="3 9" id="KW-0285">Flavoprotein</keyword>
<dbReference type="AlphaFoldDB" id="A0A1X6MMX3"/>
<dbReference type="GO" id="GO:0016614">
    <property type="term" value="F:oxidoreductase activity, acting on CH-OH group of donors"/>
    <property type="evidence" value="ECO:0007669"/>
    <property type="project" value="InterPro"/>
</dbReference>
<keyword evidence="4" id="KW-0732">Signal</keyword>
<dbReference type="OrthoDB" id="269227at2759"/>
<dbReference type="InterPro" id="IPR000172">
    <property type="entry name" value="GMC_OxRdtase_N"/>
</dbReference>